<dbReference type="SUPFAM" id="SSF52540">
    <property type="entry name" value="P-loop containing nucleoside triphosphate hydrolases"/>
    <property type="match status" value="1"/>
</dbReference>
<proteinExistence type="predicted"/>
<dbReference type="PANTHER" id="PTHR13696:SF52">
    <property type="entry name" value="PARA FAMILY PROTEIN CT_582"/>
    <property type="match status" value="1"/>
</dbReference>
<gene>
    <name evidence="1" type="ORF">LARV_00950</name>
</gene>
<dbReference type="RefSeq" id="WP_075072550.1">
    <property type="nucleotide sequence ID" value="NZ_DF967972.1"/>
</dbReference>
<reference evidence="1" key="1">
    <citation type="submission" date="2015-07" db="EMBL/GenBank/DDBJ databases">
        <title>Draft Genome Sequences of Anaerolinea thermolimosa IMO-1, Bellilinea caldifistulae GOMI-1, Leptolinea tardivitalis YMTK-2, Levilinea saccharolytica KIBI-1,Longilinea arvoryzae KOME-1, Previously Described as Members of the Anaerolineaceae (Chloroflexi).</title>
        <authorList>
            <person name="Sekiguchi Y."/>
            <person name="Ohashi A."/>
            <person name="Matsuura N."/>
            <person name="Tourlousse M.D."/>
        </authorList>
    </citation>
    <scope>NUCLEOTIDE SEQUENCE [LARGE SCALE GENOMIC DNA]</scope>
    <source>
        <strain evidence="1">KOME-1</strain>
    </source>
</reference>
<keyword evidence="2" id="KW-1185">Reference proteome</keyword>
<sequence>MTDAYSNQKVAVMLAGPGHEVVYYQMQPPMLADARFIVAGHATQWSMFETNLNNLKPALVVVQADIAPNPDSLIHILSRMAAWKGVAVVILPATHRDFKGAFERVDTVRGVYIVPVNWIEIFQAAYGSVITERARLSQTAPMQQTVTSFASTSNSAFITGTKRIAVISHAGGVGCSTIAENLAYELAVRMSVKTLLVSMGLPPAAAPHLKLRYLPNLTEYFDHPGKSSFQAAIQRCEALEVLLAPESSLEYMKILEQSGKGTGEGTINGMLIDSEDGRYAAIVMDVPASEDLWMGHSIVFANTALIVARPTLSDLAATRHTLNLLLSGMRSEKRLAKESIYLVLNQFTDRSGFTPRSFQDELASTVGWAPPIAAVLPYEMGLAQAQDNGIPPVTRIDTFGGGIRSIVETLFPAMGSSMAASKNNRGVLRLPKIRFTS</sequence>
<dbReference type="EMBL" id="DF967972">
    <property type="protein sequence ID" value="GAP13199.1"/>
    <property type="molecule type" value="Genomic_DNA"/>
</dbReference>
<dbReference type="Proteomes" id="UP000055060">
    <property type="component" value="Unassembled WGS sequence"/>
</dbReference>
<dbReference type="InterPro" id="IPR027417">
    <property type="entry name" value="P-loop_NTPase"/>
</dbReference>
<evidence type="ECO:0000313" key="1">
    <source>
        <dbReference type="EMBL" id="GAP13199.1"/>
    </source>
</evidence>
<protein>
    <submittedName>
        <fullName evidence="1">ATPases</fullName>
    </submittedName>
</protein>
<dbReference type="OrthoDB" id="143942at2"/>
<evidence type="ECO:0000313" key="2">
    <source>
        <dbReference type="Proteomes" id="UP000055060"/>
    </source>
</evidence>
<organism evidence="1">
    <name type="scientific">Longilinea arvoryzae</name>
    <dbReference type="NCBI Taxonomy" id="360412"/>
    <lineage>
        <taxon>Bacteria</taxon>
        <taxon>Bacillati</taxon>
        <taxon>Chloroflexota</taxon>
        <taxon>Anaerolineae</taxon>
        <taxon>Anaerolineales</taxon>
        <taxon>Anaerolineaceae</taxon>
        <taxon>Longilinea</taxon>
    </lineage>
</organism>
<dbReference type="Gene3D" id="3.40.50.300">
    <property type="entry name" value="P-loop containing nucleotide triphosphate hydrolases"/>
    <property type="match status" value="1"/>
</dbReference>
<dbReference type="InterPro" id="IPR050678">
    <property type="entry name" value="DNA_Partitioning_ATPase"/>
</dbReference>
<dbReference type="STRING" id="360412.LARV_00950"/>
<dbReference type="PANTHER" id="PTHR13696">
    <property type="entry name" value="P-LOOP CONTAINING NUCLEOSIDE TRIPHOSPHATE HYDROLASE"/>
    <property type="match status" value="1"/>
</dbReference>
<accession>A0A0S7B7A1</accession>
<name>A0A0S7B7A1_9CHLR</name>
<dbReference type="AlphaFoldDB" id="A0A0S7B7A1"/>